<dbReference type="InterPro" id="IPR036291">
    <property type="entry name" value="NAD(P)-bd_dom_sf"/>
</dbReference>
<evidence type="ECO:0000256" key="2">
    <source>
        <dbReference type="ARBA" id="ARBA00023027"/>
    </source>
</evidence>
<sequence>MPGRVGMVGLGLMGQAFSANLLKAGFEVQGFDVDSRRMDELKRRGGKPADSPAAAVRGVRWMITSLPTIEIVRQAVLGPGGVAEGAEKGLLLADTTTARPEDSAALAAELTARGIRFMDASVSGTSTMAWEKDLIVVAGGKEEDFDALEPLFAGFSKGAYYLGAHGSGARAKLIINLVLLGNRLALAEGLTLGMKADMKMETLLTVLKEGAAGSKAMDQKGEKMLKAEYSPESRLTTSYKDVGLMLEQGRRLNSPLFVTSLYAQLAQMGVAKGYADSDPACIIELMREMAGLPRRK</sequence>
<gene>
    <name evidence="6" type="ORF">HYZ11_12180</name>
</gene>
<dbReference type="GO" id="GO:0051287">
    <property type="term" value="F:NAD binding"/>
    <property type="evidence" value="ECO:0007669"/>
    <property type="project" value="InterPro"/>
</dbReference>
<dbReference type="GO" id="GO:0050661">
    <property type="term" value="F:NADP binding"/>
    <property type="evidence" value="ECO:0007669"/>
    <property type="project" value="InterPro"/>
</dbReference>
<comment type="caution">
    <text evidence="6">The sequence shown here is derived from an EMBL/GenBank/DDBJ whole genome shotgun (WGS) entry which is preliminary data.</text>
</comment>
<keyword evidence="2" id="KW-0520">NAD</keyword>
<dbReference type="Gene3D" id="1.10.1040.10">
    <property type="entry name" value="N-(1-d-carboxylethyl)-l-norvaline Dehydrogenase, domain 2"/>
    <property type="match status" value="1"/>
</dbReference>
<evidence type="ECO:0000313" key="7">
    <source>
        <dbReference type="Proteomes" id="UP000782312"/>
    </source>
</evidence>
<feature type="domain" description="6-phosphogluconate dehydrogenase NADP-binding" evidence="4">
    <location>
        <begin position="4"/>
        <end position="163"/>
    </location>
</feature>
<dbReference type="GO" id="GO:0016491">
    <property type="term" value="F:oxidoreductase activity"/>
    <property type="evidence" value="ECO:0007669"/>
    <property type="project" value="UniProtKB-KW"/>
</dbReference>
<evidence type="ECO:0000256" key="3">
    <source>
        <dbReference type="PIRSR" id="PIRSR000103-1"/>
    </source>
</evidence>
<evidence type="ECO:0000259" key="4">
    <source>
        <dbReference type="Pfam" id="PF03446"/>
    </source>
</evidence>
<organism evidence="6 7">
    <name type="scientific">Tectimicrobiota bacterium</name>
    <dbReference type="NCBI Taxonomy" id="2528274"/>
    <lineage>
        <taxon>Bacteria</taxon>
        <taxon>Pseudomonadati</taxon>
        <taxon>Nitrospinota/Tectimicrobiota group</taxon>
        <taxon>Candidatus Tectimicrobiota</taxon>
    </lineage>
</organism>
<reference evidence="6" key="1">
    <citation type="submission" date="2020-07" db="EMBL/GenBank/DDBJ databases">
        <title>Huge and variable diversity of episymbiotic CPR bacteria and DPANN archaea in groundwater ecosystems.</title>
        <authorList>
            <person name="He C.Y."/>
            <person name="Keren R."/>
            <person name="Whittaker M."/>
            <person name="Farag I.F."/>
            <person name="Doudna J."/>
            <person name="Cate J.H.D."/>
            <person name="Banfield J.F."/>
        </authorList>
    </citation>
    <scope>NUCLEOTIDE SEQUENCE</scope>
    <source>
        <strain evidence="6">NC_groundwater_763_Ag_S-0.2um_68_21</strain>
    </source>
</reference>
<feature type="domain" description="3-hydroxyisobutyrate dehydrogenase-like NAD-binding" evidence="5">
    <location>
        <begin position="166"/>
        <end position="285"/>
    </location>
</feature>
<dbReference type="InterPro" id="IPR015815">
    <property type="entry name" value="HIBADH-related"/>
</dbReference>
<evidence type="ECO:0000259" key="5">
    <source>
        <dbReference type="Pfam" id="PF14833"/>
    </source>
</evidence>
<protein>
    <submittedName>
        <fullName evidence="6">NAD(P)-dependent oxidoreductase</fullName>
    </submittedName>
</protein>
<dbReference type="InterPro" id="IPR029154">
    <property type="entry name" value="HIBADH-like_NADP-bd"/>
</dbReference>
<dbReference type="InterPro" id="IPR008927">
    <property type="entry name" value="6-PGluconate_DH-like_C_sf"/>
</dbReference>
<dbReference type="PANTHER" id="PTHR43060:SF15">
    <property type="entry name" value="3-HYDROXYISOBUTYRATE DEHYDROGENASE-LIKE 1, MITOCHONDRIAL-RELATED"/>
    <property type="match status" value="1"/>
</dbReference>
<dbReference type="Pfam" id="PF03446">
    <property type="entry name" value="NAD_binding_2"/>
    <property type="match status" value="1"/>
</dbReference>
<evidence type="ECO:0000313" key="6">
    <source>
        <dbReference type="EMBL" id="MBI3128355.1"/>
    </source>
</evidence>
<feature type="active site" evidence="3">
    <location>
        <position position="172"/>
    </location>
</feature>
<dbReference type="AlphaFoldDB" id="A0A932HZ28"/>
<accession>A0A932HZ28</accession>
<dbReference type="Gene3D" id="3.40.50.720">
    <property type="entry name" value="NAD(P)-binding Rossmann-like Domain"/>
    <property type="match status" value="1"/>
</dbReference>
<proteinExistence type="predicted"/>
<evidence type="ECO:0000256" key="1">
    <source>
        <dbReference type="ARBA" id="ARBA00023002"/>
    </source>
</evidence>
<dbReference type="Pfam" id="PF14833">
    <property type="entry name" value="NAD_binding_11"/>
    <property type="match status" value="1"/>
</dbReference>
<name>A0A932HZ28_UNCTE</name>
<dbReference type="SUPFAM" id="SSF48179">
    <property type="entry name" value="6-phosphogluconate dehydrogenase C-terminal domain-like"/>
    <property type="match status" value="1"/>
</dbReference>
<dbReference type="Proteomes" id="UP000782312">
    <property type="component" value="Unassembled WGS sequence"/>
</dbReference>
<dbReference type="PANTHER" id="PTHR43060">
    <property type="entry name" value="3-HYDROXYISOBUTYRATE DEHYDROGENASE-LIKE 1, MITOCHONDRIAL-RELATED"/>
    <property type="match status" value="1"/>
</dbReference>
<dbReference type="PIRSF" id="PIRSF000103">
    <property type="entry name" value="HIBADH"/>
    <property type="match status" value="1"/>
</dbReference>
<keyword evidence="1" id="KW-0560">Oxidoreductase</keyword>
<dbReference type="InterPro" id="IPR013328">
    <property type="entry name" value="6PGD_dom2"/>
</dbReference>
<dbReference type="SUPFAM" id="SSF51735">
    <property type="entry name" value="NAD(P)-binding Rossmann-fold domains"/>
    <property type="match status" value="1"/>
</dbReference>
<dbReference type="EMBL" id="JACPUR010000028">
    <property type="protein sequence ID" value="MBI3128355.1"/>
    <property type="molecule type" value="Genomic_DNA"/>
</dbReference>
<dbReference type="InterPro" id="IPR006115">
    <property type="entry name" value="6PGDH_NADP-bd"/>
</dbReference>